<name>A0A2N5GHN9_9BACI</name>
<feature type="transmembrane region" description="Helical" evidence="6">
    <location>
        <begin position="305"/>
        <end position="327"/>
    </location>
</feature>
<dbReference type="InterPro" id="IPR044644">
    <property type="entry name" value="DinF-like"/>
</dbReference>
<sequence>MNHRSYLALAIPLVISTITTPILGLVDMAVVGQLPDPAYIGGVAVGTIIFNTMYWLFGFLRVSTSALAAQAFGANNVREGVLVLTRPVVVALIVGIMFVLLQQPIELLALSFINPSADVRSFASDYFSIRIWGAPFTLMNFVILGWLMGLSRIKVSLYLQIFLNLVNIVLDVVFVKVFHWGVSGVAVATLIAEISTFSLGILLVLRASPYKISFPSLKDIIDPVPLRKMLLMNRDLLIRTVCLLIVFNVFTAKSASFGTEVLAANAILIQVHYILAYVFDGFANASSIFVGQAVGSKNESLYKKAFSLSCQWAAISSILISGTYWLLKGYIFPLFTQIDSVLEVTKSYELWVMLFPLTAGLGLILYGVFTGAANAAPIRNSMIYSLIVFLLSLYVLVPSLLNHGLWFAFILFSLARSLCLAMYIPKLNQTIFSKRSA</sequence>
<dbReference type="OrthoDB" id="9776324at2"/>
<feature type="transmembrane region" description="Helical" evidence="6">
    <location>
        <begin position="81"/>
        <end position="101"/>
    </location>
</feature>
<dbReference type="PANTHER" id="PTHR42893:SF46">
    <property type="entry name" value="PROTEIN DETOXIFICATION 44, CHLOROPLASTIC"/>
    <property type="match status" value="1"/>
</dbReference>
<dbReference type="GO" id="GO:0005886">
    <property type="term" value="C:plasma membrane"/>
    <property type="evidence" value="ECO:0007669"/>
    <property type="project" value="TreeGrafter"/>
</dbReference>
<comment type="subcellular location">
    <subcellularLocation>
        <location evidence="1">Membrane</location>
        <topology evidence="1">Multi-pass membrane protein</topology>
    </subcellularLocation>
</comment>
<gene>
    <name evidence="7" type="ORF">CU635_18510</name>
    <name evidence="8" type="ORF">CVD25_14725</name>
</gene>
<reference evidence="7 9" key="1">
    <citation type="submission" date="2017-11" db="EMBL/GenBank/DDBJ databases">
        <title>Comparitive Functional Genomics of Dry Heat Resistant strains isolated from the Viking Spacecraft.</title>
        <authorList>
            <person name="Seuylemezian A."/>
            <person name="Cooper K."/>
            <person name="Vaishampayan P."/>
        </authorList>
    </citation>
    <scope>NUCLEOTIDE SEQUENCE [LARGE SCALE GENOMIC DNA]</scope>
    <source>
        <strain evidence="7 9">M4.6</strain>
    </source>
</reference>
<dbReference type="Pfam" id="PF01554">
    <property type="entry name" value="MatE"/>
    <property type="match status" value="2"/>
</dbReference>
<dbReference type="EMBL" id="PGVA01000054">
    <property type="protein sequence ID" value="PLR80310.1"/>
    <property type="molecule type" value="Genomic_DNA"/>
</dbReference>
<dbReference type="Proteomes" id="UP000234951">
    <property type="component" value="Unassembled WGS sequence"/>
</dbReference>
<dbReference type="GO" id="GO:0042910">
    <property type="term" value="F:xenobiotic transmembrane transporter activity"/>
    <property type="evidence" value="ECO:0007669"/>
    <property type="project" value="InterPro"/>
</dbReference>
<evidence type="ECO:0000256" key="3">
    <source>
        <dbReference type="ARBA" id="ARBA00022692"/>
    </source>
</evidence>
<dbReference type="AlphaFoldDB" id="A0A2N5GHN9"/>
<feature type="transmembrane region" description="Helical" evidence="6">
    <location>
        <begin position="184"/>
        <end position="205"/>
    </location>
</feature>
<feature type="transmembrane region" description="Helical" evidence="6">
    <location>
        <begin position="7"/>
        <end position="26"/>
    </location>
</feature>
<feature type="transmembrane region" description="Helical" evidence="6">
    <location>
        <begin position="236"/>
        <end position="255"/>
    </location>
</feature>
<keyword evidence="4 6" id="KW-1133">Transmembrane helix</keyword>
<feature type="transmembrane region" description="Helical" evidence="6">
    <location>
        <begin position="129"/>
        <end position="150"/>
    </location>
</feature>
<dbReference type="RefSeq" id="WP_101578855.1">
    <property type="nucleotide sequence ID" value="NZ_PGVA01000054.1"/>
</dbReference>
<feature type="transmembrane region" description="Helical" evidence="6">
    <location>
        <begin position="350"/>
        <end position="369"/>
    </location>
</feature>
<evidence type="ECO:0000313" key="7">
    <source>
        <dbReference type="EMBL" id="PLR80310.1"/>
    </source>
</evidence>
<comment type="caution">
    <text evidence="7">The sequence shown here is derived from an EMBL/GenBank/DDBJ whole genome shotgun (WGS) entry which is preliminary data.</text>
</comment>
<dbReference type="InterPro" id="IPR002528">
    <property type="entry name" value="MATE_fam"/>
</dbReference>
<dbReference type="GO" id="GO:0015297">
    <property type="term" value="F:antiporter activity"/>
    <property type="evidence" value="ECO:0007669"/>
    <property type="project" value="InterPro"/>
</dbReference>
<evidence type="ECO:0000256" key="2">
    <source>
        <dbReference type="ARBA" id="ARBA00010199"/>
    </source>
</evidence>
<dbReference type="EMBL" id="PGVD01000038">
    <property type="protein sequence ID" value="PLR95471.1"/>
    <property type="molecule type" value="Genomic_DNA"/>
</dbReference>
<protein>
    <submittedName>
        <fullName evidence="7">MATE family efflux transporter</fullName>
    </submittedName>
</protein>
<feature type="transmembrane region" description="Helical" evidence="6">
    <location>
        <begin position="38"/>
        <end position="60"/>
    </location>
</feature>
<evidence type="ECO:0000313" key="10">
    <source>
        <dbReference type="Proteomes" id="UP000235114"/>
    </source>
</evidence>
<evidence type="ECO:0000313" key="9">
    <source>
        <dbReference type="Proteomes" id="UP000234951"/>
    </source>
</evidence>
<organism evidence="7 9">
    <name type="scientific">Bacillus canaveralius</name>
    <dbReference type="NCBI Taxonomy" id="1403243"/>
    <lineage>
        <taxon>Bacteria</taxon>
        <taxon>Bacillati</taxon>
        <taxon>Bacillota</taxon>
        <taxon>Bacilli</taxon>
        <taxon>Bacillales</taxon>
        <taxon>Bacillaceae</taxon>
        <taxon>Bacillus</taxon>
    </lineage>
</organism>
<evidence type="ECO:0000256" key="4">
    <source>
        <dbReference type="ARBA" id="ARBA00022989"/>
    </source>
</evidence>
<feature type="transmembrane region" description="Helical" evidence="6">
    <location>
        <begin position="157"/>
        <end position="178"/>
    </location>
</feature>
<dbReference type="CDD" id="cd13136">
    <property type="entry name" value="MATE_DinF_like"/>
    <property type="match status" value="1"/>
</dbReference>
<evidence type="ECO:0000313" key="8">
    <source>
        <dbReference type="EMBL" id="PLR95471.1"/>
    </source>
</evidence>
<evidence type="ECO:0000256" key="5">
    <source>
        <dbReference type="ARBA" id="ARBA00023136"/>
    </source>
</evidence>
<comment type="similarity">
    <text evidence="2">Belongs to the multi antimicrobial extrusion (MATE) (TC 2.A.66.1) family.</text>
</comment>
<evidence type="ECO:0000256" key="1">
    <source>
        <dbReference type="ARBA" id="ARBA00004141"/>
    </source>
</evidence>
<dbReference type="Proteomes" id="UP000235114">
    <property type="component" value="Unassembled WGS sequence"/>
</dbReference>
<reference evidence="8 10" key="2">
    <citation type="submission" date="2017-12" db="EMBL/GenBank/DDBJ databases">
        <title>Comparative Functional Genomics of Dry Heat Resistant strains isolated from the Viking Spacecraft.</title>
        <authorList>
            <person name="Seuylemezian A."/>
            <person name="Cooper K."/>
            <person name="Vaishampayan P."/>
        </authorList>
    </citation>
    <scope>NUCLEOTIDE SEQUENCE [LARGE SCALE GENOMIC DNA]</scope>
    <source>
        <strain evidence="8 10">ATCC 29669</strain>
    </source>
</reference>
<evidence type="ECO:0000256" key="6">
    <source>
        <dbReference type="SAM" id="Phobius"/>
    </source>
</evidence>
<feature type="transmembrane region" description="Helical" evidence="6">
    <location>
        <begin position="381"/>
        <end position="400"/>
    </location>
</feature>
<keyword evidence="5 6" id="KW-0472">Membrane</keyword>
<keyword evidence="3 6" id="KW-0812">Transmembrane</keyword>
<proteinExistence type="inferred from homology"/>
<feature type="transmembrane region" description="Helical" evidence="6">
    <location>
        <begin position="406"/>
        <end position="425"/>
    </location>
</feature>
<dbReference type="PANTHER" id="PTHR42893">
    <property type="entry name" value="PROTEIN DETOXIFICATION 44, CHLOROPLASTIC-RELATED"/>
    <property type="match status" value="1"/>
</dbReference>
<accession>A0A2N5GHN9</accession>
<keyword evidence="10" id="KW-1185">Reference proteome</keyword>
<dbReference type="NCBIfam" id="TIGR00797">
    <property type="entry name" value="matE"/>
    <property type="match status" value="1"/>
</dbReference>